<dbReference type="RefSeq" id="WP_183960781.1">
    <property type="nucleotide sequence ID" value="NZ_JACHHP010000003.1"/>
</dbReference>
<feature type="domain" description="Glycine zipper 2TM" evidence="4">
    <location>
        <begin position="79"/>
        <end position="119"/>
    </location>
</feature>
<keyword evidence="3" id="KW-0732">Signal</keyword>
<organism evidence="5 6">
    <name type="scientific">Chiayiivirga flava</name>
    <dbReference type="NCBI Taxonomy" id="659595"/>
    <lineage>
        <taxon>Bacteria</taxon>
        <taxon>Pseudomonadati</taxon>
        <taxon>Pseudomonadota</taxon>
        <taxon>Gammaproteobacteria</taxon>
        <taxon>Lysobacterales</taxon>
        <taxon>Lysobacteraceae</taxon>
        <taxon>Chiayiivirga</taxon>
    </lineage>
</organism>
<dbReference type="InterPro" id="IPR051407">
    <property type="entry name" value="Bact_OM_lipoprot/Surf_antigen"/>
</dbReference>
<sequence>MKATVTLSLAAALALAGPAAAQLPPSSDGYPARESVNFGYADVLRADPVYETVRFREPREECYDEPVVRRERGGGDPTGGTVLGAIIGGVVGNQVGSGSGRKAATAAGAIIGGTVGHRVDSNNGGPDREYRDVERRCRMVDVEREERRINGYDVEYRYKGDVYMSRLDYDPGNKLRIRVAISPAD</sequence>
<reference evidence="5 6" key="1">
    <citation type="submission" date="2020-08" db="EMBL/GenBank/DDBJ databases">
        <title>Genomic Encyclopedia of Type Strains, Phase IV (KMG-IV): sequencing the most valuable type-strain genomes for metagenomic binning, comparative biology and taxonomic classification.</title>
        <authorList>
            <person name="Goeker M."/>
        </authorList>
    </citation>
    <scope>NUCLEOTIDE SEQUENCE [LARGE SCALE GENOMIC DNA]</scope>
    <source>
        <strain evidence="5 6">DSM 24163</strain>
    </source>
</reference>
<dbReference type="NCBIfam" id="NF008437">
    <property type="entry name" value="PRK11280.1"/>
    <property type="match status" value="1"/>
</dbReference>
<evidence type="ECO:0000256" key="2">
    <source>
        <dbReference type="ARBA" id="ARBA00023136"/>
    </source>
</evidence>
<evidence type="ECO:0000259" key="4">
    <source>
        <dbReference type="Pfam" id="PF05433"/>
    </source>
</evidence>
<dbReference type="GO" id="GO:0019867">
    <property type="term" value="C:outer membrane"/>
    <property type="evidence" value="ECO:0007669"/>
    <property type="project" value="InterPro"/>
</dbReference>
<protein>
    <submittedName>
        <fullName evidence="5">Uncharacterized protein YcfJ</fullName>
    </submittedName>
</protein>
<evidence type="ECO:0000313" key="6">
    <source>
        <dbReference type="Proteomes" id="UP000521199"/>
    </source>
</evidence>
<comment type="subcellular location">
    <subcellularLocation>
        <location evidence="1">Membrane</location>
    </subcellularLocation>
</comment>
<accession>A0A7W8G0F6</accession>
<feature type="signal peptide" evidence="3">
    <location>
        <begin position="1"/>
        <end position="21"/>
    </location>
</feature>
<dbReference type="PANTHER" id="PTHR35603:SF2">
    <property type="entry name" value="OUTER MEMBRANE LIPOPROTEIN"/>
    <property type="match status" value="1"/>
</dbReference>
<keyword evidence="6" id="KW-1185">Reference proteome</keyword>
<dbReference type="Proteomes" id="UP000521199">
    <property type="component" value="Unassembled WGS sequence"/>
</dbReference>
<name>A0A7W8G0F6_9GAMM</name>
<evidence type="ECO:0000256" key="3">
    <source>
        <dbReference type="SAM" id="SignalP"/>
    </source>
</evidence>
<gene>
    <name evidence="5" type="ORF">HNQ52_001781</name>
</gene>
<comment type="caution">
    <text evidence="5">The sequence shown here is derived from an EMBL/GenBank/DDBJ whole genome shotgun (WGS) entry which is preliminary data.</text>
</comment>
<evidence type="ECO:0000313" key="5">
    <source>
        <dbReference type="EMBL" id="MBB5208239.1"/>
    </source>
</evidence>
<dbReference type="AlphaFoldDB" id="A0A7W8G0F6"/>
<evidence type="ECO:0000256" key="1">
    <source>
        <dbReference type="ARBA" id="ARBA00004370"/>
    </source>
</evidence>
<proteinExistence type="predicted"/>
<dbReference type="PANTHER" id="PTHR35603">
    <property type="match status" value="1"/>
</dbReference>
<dbReference type="InterPro" id="IPR008816">
    <property type="entry name" value="Gly_zipper_2TM_dom"/>
</dbReference>
<dbReference type="Pfam" id="PF05433">
    <property type="entry name" value="Rick_17kDa_Anti"/>
    <property type="match status" value="1"/>
</dbReference>
<dbReference type="EMBL" id="JACHHP010000003">
    <property type="protein sequence ID" value="MBB5208239.1"/>
    <property type="molecule type" value="Genomic_DNA"/>
</dbReference>
<keyword evidence="2" id="KW-0472">Membrane</keyword>
<feature type="chain" id="PRO_5031190438" evidence="3">
    <location>
        <begin position="22"/>
        <end position="185"/>
    </location>
</feature>